<proteinExistence type="predicted"/>
<organism evidence="2 3">
    <name type="scientific">Leucocoprinus birnbaumii</name>
    <dbReference type="NCBI Taxonomy" id="56174"/>
    <lineage>
        <taxon>Eukaryota</taxon>
        <taxon>Fungi</taxon>
        <taxon>Dikarya</taxon>
        <taxon>Basidiomycota</taxon>
        <taxon>Agaricomycotina</taxon>
        <taxon>Agaricomycetes</taxon>
        <taxon>Agaricomycetidae</taxon>
        <taxon>Agaricales</taxon>
        <taxon>Agaricineae</taxon>
        <taxon>Agaricaceae</taxon>
        <taxon>Leucocoprinus</taxon>
    </lineage>
</organism>
<evidence type="ECO:0008006" key="4">
    <source>
        <dbReference type="Google" id="ProtNLM"/>
    </source>
</evidence>
<protein>
    <recommendedName>
        <fullName evidence="4">F-box domain-containing protein</fullName>
    </recommendedName>
</protein>
<name>A0AAD5YNR0_9AGAR</name>
<feature type="region of interest" description="Disordered" evidence="1">
    <location>
        <begin position="853"/>
        <end position="903"/>
    </location>
</feature>
<evidence type="ECO:0000256" key="1">
    <source>
        <dbReference type="SAM" id="MobiDB-lite"/>
    </source>
</evidence>
<dbReference type="AlphaFoldDB" id="A0AAD5YNR0"/>
<feature type="region of interest" description="Disordered" evidence="1">
    <location>
        <begin position="1"/>
        <end position="71"/>
    </location>
</feature>
<comment type="caution">
    <text evidence="2">The sequence shown here is derived from an EMBL/GenBank/DDBJ whole genome shotgun (WGS) entry which is preliminary data.</text>
</comment>
<reference evidence="2" key="1">
    <citation type="submission" date="2022-07" db="EMBL/GenBank/DDBJ databases">
        <title>Genome Sequence of Leucocoprinus birnbaumii.</title>
        <authorList>
            <person name="Buettner E."/>
        </authorList>
    </citation>
    <scope>NUCLEOTIDE SEQUENCE</scope>
    <source>
        <strain evidence="2">VT141</strain>
    </source>
</reference>
<keyword evidence="3" id="KW-1185">Reference proteome</keyword>
<dbReference type="EMBL" id="JANIEX010000582">
    <property type="protein sequence ID" value="KAJ3565315.1"/>
    <property type="molecule type" value="Genomic_DNA"/>
</dbReference>
<gene>
    <name evidence="2" type="ORF">NP233_g7705</name>
</gene>
<accession>A0AAD5YNR0</accession>
<evidence type="ECO:0000313" key="3">
    <source>
        <dbReference type="Proteomes" id="UP001213000"/>
    </source>
</evidence>
<evidence type="ECO:0000313" key="2">
    <source>
        <dbReference type="EMBL" id="KAJ3565315.1"/>
    </source>
</evidence>
<sequence length="903" mass="101843">MSDVFAPISTDDFVNLSPPSHEHEPSVPADNAVDSELPSESDAATSRASSLGPPFTQIPVTDSRNKRKVTPAANEDLMQIALDSGRSAKLAKTTRAELKALVPMSSAEREIRIAAIILGLRDRIEGPRDSEESAETSKFLIPKPMKEFIDKQSYLLLMNPSTARYADKDKRSRSEKDDIPEPGPVTLLWKMVQRRQDISYHPSMKNNSSKSNIILEHIRTKLTQRRSAIKKEIELSLGEASSNPPVPSLDVVELTRNILNILKGCKPSMTHARCARAAFLRNAYHIALSTNADYWTTVDKELHKTRQMAPAVQDLYLTTIMNQDKTRYPLKEPAGLAALKDGESHEEEDEETLGTDGLINIIPYGTLIVRNLPLEVLSHIFSYVAPPLDLTSRSLRLYRNEKYPDAGEDFTPLLLQVVCSQWLHAARSTPQLWTSLVLDVASIKRVQPSISILETYLKNAKNLSFSLELNLDKKNLPINAVKDKGDTLSGNIYNPAGYALLQPFHSIIFETPENSRRIKVLRLSELPPAWSILAFHEFTRLEELRLGSECKRDNFEPMSKIFAYLHLSPLKRLFIKNTWILCVPDSISHIPSVTILNLFRTTADNCLRSLLLFPNLIEFRARECHFHASYALEDLDLSQEFTLSQLEVLEWCFNNDPLSLAFLENAHLPVLRTFGWGGSIVGIEPSTLTLFFTRISSSLLSLELIDIVGSILRLDYDEYFRLLGHVQRLSLLQIPLWSTELIFRDLCNGECLPCLRELYLIEPPYSKSKHKGGYKEYDKDDQDDKYGDEDARSEFFNMLDCRVRISAGESASFRLGTVDRSLKWGRKDGKKIRAWVESGLDLLIFEDGQPLNRFHEDTGDDHDEAEASSNAEGSEDEEKSSAGSENEGGSGEDEWDEEGDESD</sequence>
<feature type="compositionally biased region" description="Acidic residues" evidence="1">
    <location>
        <begin position="890"/>
        <end position="903"/>
    </location>
</feature>
<dbReference type="Proteomes" id="UP001213000">
    <property type="component" value="Unassembled WGS sequence"/>
</dbReference>